<sequence>MQAVLSQIHKANMKALILSRMNVTMVVLDGIAMLMLIIAWAVTVKKEQGGVMARYAASIIGFILLAITMTLSILVQRLQPRLSLLYAHQMMAVLTLILSSISMGMNDVVVDLCNRGKQVEKTQCGSHIVETIAEVIVALTMVFDYGSSQQRIVTFIDKGILDGIKGRSNAGGMTQLP</sequence>
<dbReference type="EMBL" id="CP009379">
    <property type="protein sequence ID" value="AIN96169.1"/>
    <property type="molecule type" value="Genomic_DNA"/>
</dbReference>
<protein>
    <submittedName>
        <fullName evidence="2">Uncharacterized protein</fullName>
    </submittedName>
</protein>
<dbReference type="VEuPathDB" id="TriTrypDB:LPMP_101000"/>
<keyword evidence="1" id="KW-0472">Membrane</keyword>
<dbReference type="eggNOG" id="ENOG502RZY7">
    <property type="taxonomic scope" value="Eukaryota"/>
</dbReference>
<dbReference type="AlphaFoldDB" id="A0A088RLX6"/>
<keyword evidence="3" id="KW-1185">Reference proteome</keyword>
<gene>
    <name evidence="2" type="ORF">LPMP_101000</name>
</gene>
<accession>A0A088RLX6</accession>
<organism evidence="2 3">
    <name type="scientific">Leishmania panamensis</name>
    <dbReference type="NCBI Taxonomy" id="5679"/>
    <lineage>
        <taxon>Eukaryota</taxon>
        <taxon>Discoba</taxon>
        <taxon>Euglenozoa</taxon>
        <taxon>Kinetoplastea</taxon>
        <taxon>Metakinetoplastina</taxon>
        <taxon>Trypanosomatida</taxon>
        <taxon>Trypanosomatidae</taxon>
        <taxon>Leishmaniinae</taxon>
        <taxon>Leishmania</taxon>
        <taxon>Leishmania guyanensis species complex</taxon>
    </lineage>
</organism>
<proteinExistence type="predicted"/>
<feature type="transmembrane region" description="Helical" evidence="1">
    <location>
        <begin position="55"/>
        <end position="75"/>
    </location>
</feature>
<dbReference type="KEGG" id="lpan:LPMP_101000"/>
<name>A0A088RLX6_LEIPA</name>
<evidence type="ECO:0000256" key="1">
    <source>
        <dbReference type="SAM" id="Phobius"/>
    </source>
</evidence>
<feature type="transmembrane region" description="Helical" evidence="1">
    <location>
        <begin position="82"/>
        <end position="105"/>
    </location>
</feature>
<feature type="transmembrane region" description="Helical" evidence="1">
    <location>
        <begin position="21"/>
        <end position="43"/>
    </location>
</feature>
<evidence type="ECO:0000313" key="3">
    <source>
        <dbReference type="Proteomes" id="UP000063063"/>
    </source>
</evidence>
<dbReference type="GeneID" id="22572837"/>
<dbReference type="RefSeq" id="XP_010696822.1">
    <property type="nucleotide sequence ID" value="XM_010698520.1"/>
</dbReference>
<evidence type="ECO:0000313" key="2">
    <source>
        <dbReference type="EMBL" id="AIN96169.1"/>
    </source>
</evidence>
<dbReference type="OrthoDB" id="270764at2759"/>
<keyword evidence="1" id="KW-1133">Transmembrane helix</keyword>
<dbReference type="Proteomes" id="UP000063063">
    <property type="component" value="Chromosome 10"/>
</dbReference>
<dbReference type="VEuPathDB" id="TriTrypDB:LPAL13_100016900"/>
<reference evidence="2 3" key="1">
    <citation type="journal article" date="2015" name="Sci. Rep.">
        <title>The genome of Leishmania panamensis: insights into genomics of the L. (Viannia) subgenus.</title>
        <authorList>
            <person name="Llanes A."/>
            <person name="Restrepo C.M."/>
            <person name="Vecchio G.D."/>
            <person name="Anguizola F.J."/>
            <person name="Lleonart R."/>
        </authorList>
    </citation>
    <scope>NUCLEOTIDE SEQUENCE [LARGE SCALE GENOMIC DNA]</scope>
    <source>
        <strain evidence="2 3">MHOM/PA/94/PSC-1</strain>
    </source>
</reference>
<keyword evidence="1" id="KW-0812">Transmembrane</keyword>